<dbReference type="Gene3D" id="3.40.630.30">
    <property type="match status" value="1"/>
</dbReference>
<evidence type="ECO:0000259" key="1">
    <source>
        <dbReference type="PROSITE" id="PS51186"/>
    </source>
</evidence>
<dbReference type="AlphaFoldDB" id="A0A1G7DAV9"/>
<sequence>MVALREYTLDVVEAYASYRNNKIIFDNGYDKVPNPFTLKDAEDFINLQTDKAIPERKLIYWKDQFVGEIGITINTDVFRLSAEMGYFIAAPFWGHGIASEAIKLMVDYSFKTFEIIRIEAGVFSFNKASMRVLEKNGFYLESIKKDAVIKNGVILDDYIWVQLKRKRN</sequence>
<keyword evidence="2" id="KW-0808">Transferase</keyword>
<dbReference type="PANTHER" id="PTHR43328:SF1">
    <property type="entry name" value="N-ACETYLTRANSFERASE DOMAIN-CONTAINING PROTEIN"/>
    <property type="match status" value="1"/>
</dbReference>
<dbReference type="PANTHER" id="PTHR43328">
    <property type="entry name" value="ACETYLTRANSFERASE-RELATED"/>
    <property type="match status" value="1"/>
</dbReference>
<proteinExistence type="predicted"/>
<dbReference type="InterPro" id="IPR016181">
    <property type="entry name" value="Acyl_CoA_acyltransferase"/>
</dbReference>
<accession>A0A1G7DAV9</accession>
<protein>
    <submittedName>
        <fullName evidence="2">Protein N-acetyltransferase, RimJ/RimL family</fullName>
    </submittedName>
</protein>
<name>A0A1G7DAV9_9FLAO</name>
<keyword evidence="3" id="KW-1185">Reference proteome</keyword>
<organism evidence="2 3">
    <name type="scientific">Cellulophaga baltica</name>
    <dbReference type="NCBI Taxonomy" id="76594"/>
    <lineage>
        <taxon>Bacteria</taxon>
        <taxon>Pseudomonadati</taxon>
        <taxon>Bacteroidota</taxon>
        <taxon>Flavobacteriia</taxon>
        <taxon>Flavobacteriales</taxon>
        <taxon>Flavobacteriaceae</taxon>
        <taxon>Cellulophaga</taxon>
    </lineage>
</organism>
<feature type="domain" description="N-acetyltransferase" evidence="1">
    <location>
        <begin position="2"/>
        <end position="160"/>
    </location>
</feature>
<evidence type="ECO:0000313" key="2">
    <source>
        <dbReference type="EMBL" id="SDE48701.1"/>
    </source>
</evidence>
<evidence type="ECO:0000313" key="3">
    <source>
        <dbReference type="Proteomes" id="UP000182114"/>
    </source>
</evidence>
<reference evidence="3" key="1">
    <citation type="submission" date="2016-10" db="EMBL/GenBank/DDBJ databases">
        <authorList>
            <person name="Varghese N."/>
            <person name="Submissions S."/>
        </authorList>
    </citation>
    <scope>NUCLEOTIDE SEQUENCE [LARGE SCALE GENOMIC DNA]</scope>
    <source>
        <strain evidence="3">DSM 24729</strain>
    </source>
</reference>
<dbReference type="RefSeq" id="WP_024482052.1">
    <property type="nucleotide sequence ID" value="NZ_FNBD01000001.1"/>
</dbReference>
<dbReference type="SUPFAM" id="SSF55729">
    <property type="entry name" value="Acyl-CoA N-acyltransferases (Nat)"/>
    <property type="match status" value="1"/>
</dbReference>
<dbReference type="eggNOG" id="COG1670">
    <property type="taxonomic scope" value="Bacteria"/>
</dbReference>
<dbReference type="EMBL" id="FNBD01000001">
    <property type="protein sequence ID" value="SDE48701.1"/>
    <property type="molecule type" value="Genomic_DNA"/>
</dbReference>
<dbReference type="Pfam" id="PF13302">
    <property type="entry name" value="Acetyltransf_3"/>
    <property type="match status" value="1"/>
</dbReference>
<dbReference type="Proteomes" id="UP000182114">
    <property type="component" value="Unassembled WGS sequence"/>
</dbReference>
<gene>
    <name evidence="2" type="ORF">SAMN04487992_101452</name>
</gene>
<dbReference type="InterPro" id="IPR000182">
    <property type="entry name" value="GNAT_dom"/>
</dbReference>
<dbReference type="GO" id="GO:0016747">
    <property type="term" value="F:acyltransferase activity, transferring groups other than amino-acyl groups"/>
    <property type="evidence" value="ECO:0007669"/>
    <property type="project" value="InterPro"/>
</dbReference>
<dbReference type="PROSITE" id="PS51186">
    <property type="entry name" value="GNAT"/>
    <property type="match status" value="1"/>
</dbReference>